<dbReference type="GO" id="GO:0004519">
    <property type="term" value="F:endonuclease activity"/>
    <property type="evidence" value="ECO:0007669"/>
    <property type="project" value="UniProtKB-KW"/>
</dbReference>
<dbReference type="InterPro" id="IPR003611">
    <property type="entry name" value="NUMOD3"/>
</dbReference>
<keyword evidence="3" id="KW-0540">Nuclease</keyword>
<feature type="domain" description="Nuclease associated modular" evidence="2">
    <location>
        <begin position="11"/>
        <end position="27"/>
    </location>
</feature>
<evidence type="ECO:0000313" key="3">
    <source>
        <dbReference type="EMBL" id="AIM41100.1"/>
    </source>
</evidence>
<reference evidence="3 4" key="1">
    <citation type="submission" date="2014-11" db="EMBL/GenBank/DDBJ databases">
        <title>Complete Genome Sequence of the Salmonella paratyphi A Bacteriophage LSPA1.</title>
        <authorList>
            <person name="Zeng W."/>
            <person name="Mao P."/>
            <person name="Hong Y."/>
            <person name="Feng M."/>
            <person name="Xu Z."/>
            <person name="Huang F."/>
            <person name="Jing S."/>
        </authorList>
    </citation>
    <scope>NUCLEOTIDE SEQUENCE [LARGE SCALE GENOMIC DNA]</scope>
</reference>
<evidence type="ECO:0000259" key="2">
    <source>
        <dbReference type="SMART" id="SM00496"/>
    </source>
</evidence>
<gene>
    <name evidence="3" type="ORF">LSPA1_02</name>
</gene>
<sequence>MAYRGDKNPFYGKTHSPQALAKMRKPRVNKDRLFGRTVPGVGAIISFVQTYKPRAVEIDTTVRDRIDSWFSVDEDLRQLNVFLARSQGRKALNRDHRGKKNPNYGNGKAISGEKNPMFGKKHSESTRAKIAEKMKRTMVCPHCGKESNIANAHRWHFDNCKHK</sequence>
<feature type="region of interest" description="Disordered" evidence="1">
    <location>
        <begin position="92"/>
        <end position="125"/>
    </location>
</feature>
<dbReference type="RefSeq" id="YP_009113149.1">
    <property type="nucleotide sequence ID" value="NC_026017.1"/>
</dbReference>
<dbReference type="GO" id="GO:0003677">
    <property type="term" value="F:DNA binding"/>
    <property type="evidence" value="ECO:0007669"/>
    <property type="project" value="InterPro"/>
</dbReference>
<keyword evidence="3" id="KW-0378">Hydrolase</keyword>
<organism evidence="3 4">
    <name type="scientific">Salmonella phage LSPA1</name>
    <dbReference type="NCBI Taxonomy" id="1540823"/>
    <lineage>
        <taxon>Viruses</taxon>
        <taxon>Duplodnaviria</taxon>
        <taxon>Heunggongvirae</taxon>
        <taxon>Uroviricota</taxon>
        <taxon>Caudoviricetes</taxon>
        <taxon>Sarkviridae</taxon>
        <taxon>Guernseyvirinae</taxon>
        <taxon>Jerseyvirus</taxon>
        <taxon>Jerseyvirus LSPA1</taxon>
    </lineage>
</organism>
<dbReference type="OrthoDB" id="19703at10239"/>
<keyword evidence="4" id="KW-1185">Reference proteome</keyword>
<accession>A0A088F809</accession>
<evidence type="ECO:0000313" key="4">
    <source>
        <dbReference type="Proteomes" id="UP000029349"/>
    </source>
</evidence>
<keyword evidence="3" id="KW-0255">Endonuclease</keyword>
<protein>
    <submittedName>
        <fullName evidence="3">Homing endonuclease</fullName>
    </submittedName>
</protein>
<dbReference type="SUPFAM" id="SSF64496">
    <property type="entry name" value="DNA-binding domain of intron-encoded endonucleases"/>
    <property type="match status" value="2"/>
</dbReference>
<dbReference type="Pfam" id="PF07460">
    <property type="entry name" value="NUMOD3"/>
    <property type="match status" value="2"/>
</dbReference>
<dbReference type="KEGG" id="vg:22807812"/>
<proteinExistence type="predicted"/>
<feature type="domain" description="Nuclease associated modular" evidence="2">
    <location>
        <begin position="118"/>
        <end position="134"/>
    </location>
</feature>
<evidence type="ECO:0000256" key="1">
    <source>
        <dbReference type="SAM" id="MobiDB-lite"/>
    </source>
</evidence>
<dbReference type="Proteomes" id="UP000029349">
    <property type="component" value="Segment"/>
</dbReference>
<name>A0A088F809_9CAUD</name>
<dbReference type="EMBL" id="KM272358">
    <property type="protein sequence ID" value="AIM41100.1"/>
    <property type="molecule type" value="Genomic_DNA"/>
</dbReference>
<dbReference type="GeneID" id="22807812"/>
<dbReference type="SMART" id="SM00496">
    <property type="entry name" value="IENR2"/>
    <property type="match status" value="2"/>
</dbReference>